<dbReference type="AlphaFoldDB" id="A0A383E5Y4"/>
<dbReference type="InterPro" id="IPR050466">
    <property type="entry name" value="Carboxylest/Gibb_receptor"/>
</dbReference>
<dbReference type="PANTHER" id="PTHR23024">
    <property type="entry name" value="ARYLACETAMIDE DEACETYLASE"/>
    <property type="match status" value="1"/>
</dbReference>
<dbReference type="SUPFAM" id="SSF53474">
    <property type="entry name" value="alpha/beta-Hydrolases"/>
    <property type="match status" value="1"/>
</dbReference>
<dbReference type="PROSITE" id="PS01173">
    <property type="entry name" value="LIPASE_GDXG_HIS"/>
    <property type="match status" value="1"/>
</dbReference>
<comment type="similarity">
    <text evidence="1">Belongs to the 'GDXG' lipolytic enzyme family.</text>
</comment>
<feature type="domain" description="Alpha/beta hydrolase fold-3" evidence="3">
    <location>
        <begin position="77"/>
        <end position="138"/>
    </location>
</feature>
<sequence>MPLNPQTAALVEAMAAEPAPQTHELDPSEARLGYRALADNMGPGPDVATEDRSIPGSETAIPVRIYKPTSDIPLPVLVFFHGGGWVIGDLDTHDRECRILATGTPCIVVSVEYRLAPEYPFPAGHADCWDALQWLANNA</sequence>
<name>A0A383E5Y4_9ZZZZ</name>
<dbReference type="InterPro" id="IPR013094">
    <property type="entry name" value="AB_hydrolase_3"/>
</dbReference>
<dbReference type="GO" id="GO:0016787">
    <property type="term" value="F:hydrolase activity"/>
    <property type="evidence" value="ECO:0007669"/>
    <property type="project" value="UniProtKB-KW"/>
</dbReference>
<proteinExistence type="inferred from homology"/>
<dbReference type="InterPro" id="IPR002168">
    <property type="entry name" value="Lipase_GDXG_HIS_AS"/>
</dbReference>
<dbReference type="Gene3D" id="3.40.50.1820">
    <property type="entry name" value="alpha/beta hydrolase"/>
    <property type="match status" value="1"/>
</dbReference>
<keyword evidence="2" id="KW-0378">Hydrolase</keyword>
<organism evidence="4">
    <name type="scientific">marine metagenome</name>
    <dbReference type="NCBI Taxonomy" id="408172"/>
    <lineage>
        <taxon>unclassified sequences</taxon>
        <taxon>metagenomes</taxon>
        <taxon>ecological metagenomes</taxon>
    </lineage>
</organism>
<reference evidence="4" key="1">
    <citation type="submission" date="2018-05" db="EMBL/GenBank/DDBJ databases">
        <authorList>
            <person name="Lanie J.A."/>
            <person name="Ng W.-L."/>
            <person name="Kazmierczak K.M."/>
            <person name="Andrzejewski T.M."/>
            <person name="Davidsen T.M."/>
            <person name="Wayne K.J."/>
            <person name="Tettelin H."/>
            <person name="Glass J.I."/>
            <person name="Rusch D."/>
            <person name="Podicherti R."/>
            <person name="Tsui H.-C.T."/>
            <person name="Winkler M.E."/>
        </authorList>
    </citation>
    <scope>NUCLEOTIDE SEQUENCE</scope>
</reference>
<dbReference type="PANTHER" id="PTHR23024:SF24">
    <property type="entry name" value="ALPHA_BETA HYDROLASE FOLD-3 DOMAIN-CONTAINING PROTEIN"/>
    <property type="match status" value="1"/>
</dbReference>
<dbReference type="InterPro" id="IPR029058">
    <property type="entry name" value="AB_hydrolase_fold"/>
</dbReference>
<protein>
    <recommendedName>
        <fullName evidence="3">Alpha/beta hydrolase fold-3 domain-containing protein</fullName>
    </recommendedName>
</protein>
<evidence type="ECO:0000256" key="2">
    <source>
        <dbReference type="ARBA" id="ARBA00022801"/>
    </source>
</evidence>
<evidence type="ECO:0000256" key="1">
    <source>
        <dbReference type="ARBA" id="ARBA00010515"/>
    </source>
</evidence>
<feature type="non-terminal residue" evidence="4">
    <location>
        <position position="139"/>
    </location>
</feature>
<evidence type="ECO:0000313" key="4">
    <source>
        <dbReference type="EMBL" id="SVE51488.1"/>
    </source>
</evidence>
<dbReference type="Pfam" id="PF07859">
    <property type="entry name" value="Abhydrolase_3"/>
    <property type="match status" value="1"/>
</dbReference>
<gene>
    <name evidence="4" type="ORF">METZ01_LOCUS504342</name>
</gene>
<dbReference type="EMBL" id="UINC01222621">
    <property type="protein sequence ID" value="SVE51488.1"/>
    <property type="molecule type" value="Genomic_DNA"/>
</dbReference>
<accession>A0A383E5Y4</accession>
<evidence type="ECO:0000259" key="3">
    <source>
        <dbReference type="Pfam" id="PF07859"/>
    </source>
</evidence>